<evidence type="ECO:0000256" key="1">
    <source>
        <dbReference type="SAM" id="MobiDB-lite"/>
    </source>
</evidence>
<evidence type="ECO:0000313" key="2">
    <source>
        <dbReference type="EMBL" id="TLS46298.1"/>
    </source>
</evidence>
<dbReference type="Proteomes" id="UP000305906">
    <property type="component" value="Unassembled WGS sequence"/>
</dbReference>
<organism evidence="2 3">
    <name type="scientific">Streptomyces montanus</name>
    <dbReference type="NCBI Taxonomy" id="2580423"/>
    <lineage>
        <taxon>Bacteria</taxon>
        <taxon>Bacillati</taxon>
        <taxon>Actinomycetota</taxon>
        <taxon>Actinomycetes</taxon>
        <taxon>Kitasatosporales</taxon>
        <taxon>Streptomycetaceae</taxon>
        <taxon>Streptomyces</taxon>
    </lineage>
</organism>
<accession>A0A5R9FYC7</accession>
<keyword evidence="3" id="KW-1185">Reference proteome</keyword>
<protein>
    <submittedName>
        <fullName evidence="2">Uncharacterized protein</fullName>
    </submittedName>
</protein>
<feature type="region of interest" description="Disordered" evidence="1">
    <location>
        <begin position="1"/>
        <end position="21"/>
    </location>
</feature>
<name>A0A5R9FYC7_9ACTN</name>
<evidence type="ECO:0000313" key="3">
    <source>
        <dbReference type="Proteomes" id="UP000305906"/>
    </source>
</evidence>
<proteinExistence type="predicted"/>
<gene>
    <name evidence="2" type="ORF">FE633_10205</name>
</gene>
<reference evidence="2 3" key="1">
    <citation type="submission" date="2019-05" db="EMBL/GenBank/DDBJ databases">
        <title>Streptomyces sp. NEAU-C151, a novel actinomycete isolated from soil.</title>
        <authorList>
            <person name="Han L."/>
            <person name="Jiang H."/>
        </authorList>
    </citation>
    <scope>NUCLEOTIDE SEQUENCE [LARGE SCALE GENOMIC DNA]</scope>
    <source>
        <strain evidence="2 3">NEAU-C151</strain>
    </source>
</reference>
<dbReference type="AlphaFoldDB" id="A0A5R9FYC7"/>
<comment type="caution">
    <text evidence="2">The sequence shown here is derived from an EMBL/GenBank/DDBJ whole genome shotgun (WGS) entry which is preliminary data.</text>
</comment>
<dbReference type="EMBL" id="VBZC01000009">
    <property type="protein sequence ID" value="TLS46298.1"/>
    <property type="molecule type" value="Genomic_DNA"/>
</dbReference>
<sequence length="85" mass="9671">MLGRRVHGRQGAGDPAPHSYEGYKRYGLASAALASLRRAYPKVPWHTGGGHFRESEPFWNSVSVDVPGSYTRRERCHHVEPWRAR</sequence>